<dbReference type="InterPro" id="IPR036188">
    <property type="entry name" value="FAD/NAD-bd_sf"/>
</dbReference>
<dbReference type="SUPFAM" id="SSF51905">
    <property type="entry name" value="FAD/NAD(P)-binding domain"/>
    <property type="match status" value="1"/>
</dbReference>
<name>A0A7V5PNY1_CALAY</name>
<dbReference type="InterPro" id="IPR052206">
    <property type="entry name" value="Retinol_saturase"/>
</dbReference>
<feature type="domain" description="Amine oxidase" evidence="6">
    <location>
        <begin position="15"/>
        <end position="505"/>
    </location>
</feature>
<protein>
    <submittedName>
        <fullName evidence="7">NAD(P)/FAD-dependent oxidoreductase</fullName>
    </submittedName>
</protein>
<evidence type="ECO:0000256" key="1">
    <source>
        <dbReference type="ARBA" id="ARBA00022630"/>
    </source>
</evidence>
<keyword evidence="4" id="KW-0521">NADP</keyword>
<evidence type="ECO:0000256" key="3">
    <source>
        <dbReference type="ARBA" id="ARBA00022827"/>
    </source>
</evidence>
<evidence type="ECO:0000313" key="7">
    <source>
        <dbReference type="EMBL" id="HHJ52416.1"/>
    </source>
</evidence>
<organism evidence="7">
    <name type="scientific">Caldithrix abyssi</name>
    <dbReference type="NCBI Taxonomy" id="187145"/>
    <lineage>
        <taxon>Bacteria</taxon>
        <taxon>Pseudomonadati</taxon>
        <taxon>Calditrichota</taxon>
        <taxon>Calditrichia</taxon>
        <taxon>Calditrichales</taxon>
        <taxon>Calditrichaceae</taxon>
        <taxon>Caldithrix</taxon>
    </lineage>
</organism>
<sequence length="532" mass="58221">MTTDYDVIVIGSGAGGLTAAVALAQAGKKVLVCEQHTAPGGWTQSFTLNGYRFSPGVHYIGTLHPGGHLRRIYEGLGVSGDMAFYELNPDGYDHIFLGKERFDYPKGKDNLIRRLKDRFPDQANGIDRYFSTLVRLMENIDALGKISSPLRAVKSAGKIAFVLKWLRRTGQDLLDAYLTDPVLKGVLSGQAGDYGLPPSQASVFMQAGITYHYLNGAWYPKGGGFAIPRAFIRALKRAGGEIRLNTPVTQVLLDGRKAAGVQLADGSKILANLVVSNADPEVTLGKLVGRQHLSAGLRRKLDRVKYSVSAVSLFFAVDMDLRAAGLDSGNYWFYRSENVDQLYRLAQSDHLLTADEPPAFFLTVTTLKDPTKMRNGHHTCEMFCFVGYDAFKKWQNQPCGARSQDYQELKKSLAAKMFTALDRRIPGIREHVVFWDLATPLTNAHYLNSTFGNLYGTAKTPDQVGPGSFPVKTEIEGLYMVGASTLSHGIAGATATGLAAAKQILRCKTNDLLKMNGPQLTLLPAEPQENHV</sequence>
<keyword evidence="3" id="KW-0274">FAD</keyword>
<evidence type="ECO:0000256" key="5">
    <source>
        <dbReference type="ARBA" id="ARBA00023027"/>
    </source>
</evidence>
<dbReference type="EMBL" id="DROD01000299">
    <property type="protein sequence ID" value="HHJ52416.1"/>
    <property type="molecule type" value="Genomic_DNA"/>
</dbReference>
<accession>A0A7V5PNY1</accession>
<reference evidence="7" key="1">
    <citation type="journal article" date="2020" name="mSystems">
        <title>Genome- and Community-Level Interaction Insights into Carbon Utilization and Element Cycling Functions of Hydrothermarchaeota in Hydrothermal Sediment.</title>
        <authorList>
            <person name="Zhou Z."/>
            <person name="Liu Y."/>
            <person name="Xu W."/>
            <person name="Pan J."/>
            <person name="Luo Z.H."/>
            <person name="Li M."/>
        </authorList>
    </citation>
    <scope>NUCLEOTIDE SEQUENCE [LARGE SCALE GENOMIC DNA]</scope>
    <source>
        <strain evidence="7">HyVt-527</strain>
    </source>
</reference>
<keyword evidence="5" id="KW-0520">NAD</keyword>
<comment type="caution">
    <text evidence="7">The sequence shown here is derived from an EMBL/GenBank/DDBJ whole genome shotgun (WGS) entry which is preliminary data.</text>
</comment>
<keyword evidence="2" id="KW-0732">Signal</keyword>
<keyword evidence="1" id="KW-0285">Flavoprotein</keyword>
<evidence type="ECO:0000256" key="4">
    <source>
        <dbReference type="ARBA" id="ARBA00022857"/>
    </source>
</evidence>
<evidence type="ECO:0000259" key="6">
    <source>
        <dbReference type="Pfam" id="PF01593"/>
    </source>
</evidence>
<dbReference type="AlphaFoldDB" id="A0A7V5PNY1"/>
<dbReference type="PANTHER" id="PTHR46091:SF3">
    <property type="entry name" value="AMINE OXIDASE DOMAIN-CONTAINING PROTEIN"/>
    <property type="match status" value="1"/>
</dbReference>
<dbReference type="GO" id="GO:0016491">
    <property type="term" value="F:oxidoreductase activity"/>
    <property type="evidence" value="ECO:0007669"/>
    <property type="project" value="InterPro"/>
</dbReference>
<evidence type="ECO:0000256" key="2">
    <source>
        <dbReference type="ARBA" id="ARBA00022729"/>
    </source>
</evidence>
<dbReference type="Proteomes" id="UP000886124">
    <property type="component" value="Unassembled WGS sequence"/>
</dbReference>
<proteinExistence type="predicted"/>
<dbReference type="Pfam" id="PF01593">
    <property type="entry name" value="Amino_oxidase"/>
    <property type="match status" value="1"/>
</dbReference>
<dbReference type="InterPro" id="IPR002937">
    <property type="entry name" value="Amino_oxidase"/>
</dbReference>
<dbReference type="Gene3D" id="3.50.50.60">
    <property type="entry name" value="FAD/NAD(P)-binding domain"/>
    <property type="match status" value="2"/>
</dbReference>
<gene>
    <name evidence="7" type="ORF">ENJ89_04410</name>
</gene>
<dbReference type="PANTHER" id="PTHR46091">
    <property type="entry name" value="BLR7054 PROTEIN"/>
    <property type="match status" value="1"/>
</dbReference>